<sequence length="670" mass="76601">MASIIFEACKKMRKTDPFQFEQFPDMGSIKDLNYGPFREKIRLFLQEFAEKIEKDELPGWGHHFVSRRKYHLIIPEVDQWKNPLKDDFFDIRTHILYGVIHCNGYGHLICINGVKEESHFLSDSDIMNFWDRICSTLCTREVSVHDEINLRLLYVVAYGQSWYGKWGYKFSRGSFGIGKERYDKALDCLMSLDLDKIVTHFKNKIKGRKIKQIISKYRGMRDIPLITMSDLLEFMLGFGGRTEIQRKTEKKLIKRGRQNVLKISENEGPIGFDALVTSIANRSRWSARRVDFVLKEIVKVLKEKKGNRNEKYGVSRHEMRQELKKCIGDTGLIDCVLTSIRSFKVGNYVICRLINSSTRLLEFKIHEAFQEGEPNCRYAEERVEHASEVNETIVSRKELQNKDRECIGDIELADFLVDSGDNAITRNQSISHPTKESIKGVDFTIQNNVEDEIIGISKENVARDALYLYRNVLFGYGRTDSVTLSARDVVDSKHFVKEWLFEEQDNNQLMALSCKVLPTFDELEKVLPRTLSPGVVVAVPPSITIGELKVAAQSALRDTYCIMDNFLVRKIGGLKEIEDDKVVSQCIKPSDPVWVGGSGLDLGTKLRYEDGIQRLSLNCSCGTKYDDGERLAACKVCTESQHTRCSAIADNEDAPSDFLCSDCAAVFVRK</sequence>
<dbReference type="Pfam" id="PF25565">
    <property type="entry name" value="Ubiquitin_At1g33420"/>
    <property type="match status" value="1"/>
</dbReference>
<dbReference type="InterPro" id="IPR057765">
    <property type="entry name" value="MS1-like_ubiquitin"/>
</dbReference>
<evidence type="ECO:0000313" key="8">
    <source>
        <dbReference type="EMBL" id="KAL3510381.1"/>
    </source>
</evidence>
<keyword evidence="3" id="KW-0862">Zinc</keyword>
<evidence type="ECO:0000313" key="9">
    <source>
        <dbReference type="Proteomes" id="UP001630127"/>
    </source>
</evidence>
<evidence type="ECO:0000256" key="4">
    <source>
        <dbReference type="ARBA" id="ARBA00023015"/>
    </source>
</evidence>
<evidence type="ECO:0008006" key="10">
    <source>
        <dbReference type="Google" id="ProtNLM"/>
    </source>
</evidence>
<evidence type="ECO:0000256" key="3">
    <source>
        <dbReference type="ARBA" id="ARBA00022833"/>
    </source>
</evidence>
<reference evidence="8 9" key="1">
    <citation type="submission" date="2024-11" db="EMBL/GenBank/DDBJ databases">
        <title>A near-complete genome assembly of Cinchona calisaya.</title>
        <authorList>
            <person name="Lian D.C."/>
            <person name="Zhao X.W."/>
            <person name="Wei L."/>
        </authorList>
    </citation>
    <scope>NUCLEOTIDE SEQUENCE [LARGE SCALE GENOMIC DNA]</scope>
    <source>
        <tissue evidence="8">Nenye</tissue>
    </source>
</reference>
<evidence type="ECO:0000259" key="6">
    <source>
        <dbReference type="Pfam" id="PF25565"/>
    </source>
</evidence>
<keyword evidence="1" id="KW-0479">Metal-binding</keyword>
<dbReference type="Gene3D" id="3.30.40.10">
    <property type="entry name" value="Zinc/RING finger domain, C3HC4 (zinc finger)"/>
    <property type="match status" value="1"/>
</dbReference>
<accession>A0ABD2YSM4</accession>
<keyword evidence="4" id="KW-0805">Transcription regulation</keyword>
<evidence type="ECO:0000259" key="7">
    <source>
        <dbReference type="Pfam" id="PF25874"/>
    </source>
</evidence>
<name>A0ABD2YSM4_9GENT</name>
<feature type="domain" description="PTC1-like winged helix-turn-helix" evidence="7">
    <location>
        <begin position="284"/>
        <end position="367"/>
    </location>
</feature>
<evidence type="ECO:0000256" key="1">
    <source>
        <dbReference type="ARBA" id="ARBA00022723"/>
    </source>
</evidence>
<evidence type="ECO:0000256" key="2">
    <source>
        <dbReference type="ARBA" id="ARBA00022771"/>
    </source>
</evidence>
<dbReference type="InterPro" id="IPR058054">
    <property type="entry name" value="Znf_MS1-like"/>
</dbReference>
<dbReference type="InterPro" id="IPR013083">
    <property type="entry name" value="Znf_RING/FYVE/PHD"/>
</dbReference>
<keyword evidence="2" id="KW-0863">Zinc-finger</keyword>
<dbReference type="InterPro" id="IPR011011">
    <property type="entry name" value="Znf_FYVE_PHD"/>
</dbReference>
<proteinExistence type="predicted"/>
<dbReference type="Pfam" id="PF25874">
    <property type="entry name" value="WHD_plant_repro"/>
    <property type="match status" value="1"/>
</dbReference>
<dbReference type="AlphaFoldDB" id="A0ABD2YSM4"/>
<dbReference type="GO" id="GO:0008270">
    <property type="term" value="F:zinc ion binding"/>
    <property type="evidence" value="ECO:0007669"/>
    <property type="project" value="UniProtKB-KW"/>
</dbReference>
<keyword evidence="9" id="KW-1185">Reference proteome</keyword>
<dbReference type="CDD" id="cd15556">
    <property type="entry name" value="PHD_MMD1_like"/>
    <property type="match status" value="1"/>
</dbReference>
<evidence type="ECO:0000256" key="5">
    <source>
        <dbReference type="ARBA" id="ARBA00023163"/>
    </source>
</evidence>
<organism evidence="8 9">
    <name type="scientific">Cinchona calisaya</name>
    <dbReference type="NCBI Taxonomy" id="153742"/>
    <lineage>
        <taxon>Eukaryota</taxon>
        <taxon>Viridiplantae</taxon>
        <taxon>Streptophyta</taxon>
        <taxon>Embryophyta</taxon>
        <taxon>Tracheophyta</taxon>
        <taxon>Spermatophyta</taxon>
        <taxon>Magnoliopsida</taxon>
        <taxon>eudicotyledons</taxon>
        <taxon>Gunneridae</taxon>
        <taxon>Pentapetalae</taxon>
        <taxon>asterids</taxon>
        <taxon>lamiids</taxon>
        <taxon>Gentianales</taxon>
        <taxon>Rubiaceae</taxon>
        <taxon>Cinchonoideae</taxon>
        <taxon>Cinchoneae</taxon>
        <taxon>Cinchona</taxon>
    </lineage>
</organism>
<keyword evidence="5" id="KW-0804">Transcription</keyword>
<gene>
    <name evidence="8" type="ORF">ACH5RR_029782</name>
</gene>
<dbReference type="PANTHER" id="PTHR46201">
    <property type="entry name" value="PHD FINGER PROTEIN MALE MEIOCYTE DEATH 1-RELATED"/>
    <property type="match status" value="1"/>
</dbReference>
<comment type="caution">
    <text evidence="8">The sequence shown here is derived from an EMBL/GenBank/DDBJ whole genome shotgun (WGS) entry which is preliminary data.</text>
</comment>
<feature type="domain" description="PHD finger protein MALE STERILITY 1-like ubiquitin-like" evidence="6">
    <location>
        <begin position="506"/>
        <end position="599"/>
    </location>
</feature>
<dbReference type="EMBL" id="JBJUIK010000012">
    <property type="protein sequence ID" value="KAL3510381.1"/>
    <property type="molecule type" value="Genomic_DNA"/>
</dbReference>
<dbReference type="SUPFAM" id="SSF57903">
    <property type="entry name" value="FYVE/PHD zinc finger"/>
    <property type="match status" value="1"/>
</dbReference>
<dbReference type="Proteomes" id="UP001630127">
    <property type="component" value="Unassembled WGS sequence"/>
</dbReference>
<dbReference type="PANTHER" id="PTHR46201:SF8">
    <property type="entry name" value="CHROMATIN REGULATOR PHD FAMILY"/>
    <property type="match status" value="1"/>
</dbReference>
<protein>
    <recommendedName>
        <fullName evidence="10">Zinc finger PHD-type domain-containing protein</fullName>
    </recommendedName>
</protein>
<dbReference type="InterPro" id="IPR059080">
    <property type="entry name" value="WHD_PTC1"/>
</dbReference>